<keyword evidence="13" id="KW-0496">Mitochondrion</keyword>
<evidence type="ECO:0000256" key="8">
    <source>
        <dbReference type="ARBA" id="ARBA00022737"/>
    </source>
</evidence>
<protein>
    <recommendedName>
        <fullName evidence="17">Fe2OG dioxygenase domain-containing protein</fullName>
    </recommendedName>
</protein>
<keyword evidence="10" id="KW-1133">Transmembrane helix</keyword>
<dbReference type="PROSITE" id="PS51471">
    <property type="entry name" value="FE2OG_OXY"/>
    <property type="match status" value="1"/>
</dbReference>
<dbReference type="EMBL" id="OIVN01002101">
    <property type="protein sequence ID" value="SPD00569.1"/>
    <property type="molecule type" value="Genomic_DNA"/>
</dbReference>
<dbReference type="Pfam" id="PF03171">
    <property type="entry name" value="2OG-FeII_Oxy"/>
    <property type="match status" value="1"/>
</dbReference>
<dbReference type="FunFam" id="1.50.40.10:FF:000098">
    <property type="entry name" value="Mitochondrial substrate carrier family protein"/>
    <property type="match status" value="1"/>
</dbReference>
<dbReference type="AlphaFoldDB" id="A0A2N9GMC3"/>
<evidence type="ECO:0000256" key="16">
    <source>
        <dbReference type="PROSITE-ProRule" id="PRU00282"/>
    </source>
</evidence>
<dbReference type="Gene3D" id="2.60.120.330">
    <property type="entry name" value="B-lactam Antibiotic, Isopenicillin N Synthase, Chain"/>
    <property type="match status" value="1"/>
</dbReference>
<dbReference type="GO" id="GO:0046872">
    <property type="term" value="F:metal ion binding"/>
    <property type="evidence" value="ECO:0007669"/>
    <property type="project" value="UniProtKB-KW"/>
</dbReference>
<comment type="similarity">
    <text evidence="3">Belongs to the mitochondrial carrier (TC 2.A.29) family.</text>
</comment>
<dbReference type="InterPro" id="IPR027443">
    <property type="entry name" value="IPNS-like_sf"/>
</dbReference>
<dbReference type="GO" id="GO:0016491">
    <property type="term" value="F:oxidoreductase activity"/>
    <property type="evidence" value="ECO:0007669"/>
    <property type="project" value="UniProtKB-KW"/>
</dbReference>
<dbReference type="GO" id="GO:0055085">
    <property type="term" value="P:transmembrane transport"/>
    <property type="evidence" value="ECO:0007669"/>
    <property type="project" value="InterPro"/>
</dbReference>
<keyword evidence="9" id="KW-0999">Mitochondrion inner membrane</keyword>
<keyword evidence="7" id="KW-0479">Metal-binding</keyword>
<evidence type="ECO:0000256" key="14">
    <source>
        <dbReference type="ARBA" id="ARBA00023136"/>
    </source>
</evidence>
<keyword evidence="12" id="KW-0408">Iron</keyword>
<keyword evidence="14 16" id="KW-0472">Membrane</keyword>
<keyword evidence="11" id="KW-0560">Oxidoreductase</keyword>
<dbReference type="InterPro" id="IPR005123">
    <property type="entry name" value="Oxoglu/Fe-dep_dioxygenase_dom"/>
</dbReference>
<evidence type="ECO:0000256" key="13">
    <source>
        <dbReference type="ARBA" id="ARBA00023128"/>
    </source>
</evidence>
<dbReference type="SUPFAM" id="SSF103506">
    <property type="entry name" value="Mitochondrial carrier"/>
    <property type="match status" value="1"/>
</dbReference>
<dbReference type="InterPro" id="IPR023395">
    <property type="entry name" value="MCP_dom_sf"/>
</dbReference>
<evidence type="ECO:0000256" key="4">
    <source>
        <dbReference type="ARBA" id="ARBA00008056"/>
    </source>
</evidence>
<comment type="subcellular location">
    <subcellularLocation>
        <location evidence="2">Mitochondrion inner membrane</location>
        <topology evidence="2">Multi-pass membrane protein</topology>
    </subcellularLocation>
</comment>
<dbReference type="PROSITE" id="PS50920">
    <property type="entry name" value="SOLCAR"/>
    <property type="match status" value="3"/>
</dbReference>
<evidence type="ECO:0000256" key="15">
    <source>
        <dbReference type="ARBA" id="ARBA00054707"/>
    </source>
</evidence>
<gene>
    <name evidence="18" type="ORF">FSB_LOCUS28451</name>
</gene>
<dbReference type="Pfam" id="PF14226">
    <property type="entry name" value="DIOX_N"/>
    <property type="match status" value="1"/>
</dbReference>
<comment type="function">
    <text evidence="15">Probable mitochondrial adenylate carrier that catalyzes the transport of ATP, ADP and AMP.</text>
</comment>
<evidence type="ECO:0000256" key="11">
    <source>
        <dbReference type="ARBA" id="ARBA00023002"/>
    </source>
</evidence>
<accession>A0A2N9GMC3</accession>
<dbReference type="InterPro" id="IPR018108">
    <property type="entry name" value="MCP_transmembrane"/>
</dbReference>
<keyword evidence="8" id="KW-0677">Repeat</keyword>
<evidence type="ECO:0000313" key="18">
    <source>
        <dbReference type="EMBL" id="SPD00569.1"/>
    </source>
</evidence>
<proteinExistence type="inferred from homology"/>
<dbReference type="InterPro" id="IPR026992">
    <property type="entry name" value="DIOX_N"/>
</dbReference>
<name>A0A2N9GMC3_FAGSY</name>
<dbReference type="Pfam" id="PF00153">
    <property type="entry name" value="Mito_carr"/>
    <property type="match status" value="3"/>
</dbReference>
<reference evidence="18" key="1">
    <citation type="submission" date="2018-02" db="EMBL/GenBank/DDBJ databases">
        <authorList>
            <person name="Cohen D.B."/>
            <person name="Kent A.D."/>
        </authorList>
    </citation>
    <scope>NUCLEOTIDE SEQUENCE</scope>
</reference>
<evidence type="ECO:0000256" key="7">
    <source>
        <dbReference type="ARBA" id="ARBA00022723"/>
    </source>
</evidence>
<evidence type="ECO:0000256" key="1">
    <source>
        <dbReference type="ARBA" id="ARBA00001962"/>
    </source>
</evidence>
<dbReference type="SUPFAM" id="SSF51197">
    <property type="entry name" value="Clavaminate synthase-like"/>
    <property type="match status" value="1"/>
</dbReference>
<dbReference type="PRINTS" id="PR00926">
    <property type="entry name" value="MITOCARRIER"/>
</dbReference>
<dbReference type="FunFam" id="2.60.120.330:FF:000005">
    <property type="entry name" value="1-aminocyclopropane-1-carboxylate oxidase homolog 1"/>
    <property type="match status" value="1"/>
</dbReference>
<keyword evidence="6 16" id="KW-0812">Transmembrane</keyword>
<organism evidence="18">
    <name type="scientific">Fagus sylvatica</name>
    <name type="common">Beechnut</name>
    <dbReference type="NCBI Taxonomy" id="28930"/>
    <lineage>
        <taxon>Eukaryota</taxon>
        <taxon>Viridiplantae</taxon>
        <taxon>Streptophyta</taxon>
        <taxon>Embryophyta</taxon>
        <taxon>Tracheophyta</taxon>
        <taxon>Spermatophyta</taxon>
        <taxon>Magnoliopsida</taxon>
        <taxon>eudicotyledons</taxon>
        <taxon>Gunneridae</taxon>
        <taxon>Pentapetalae</taxon>
        <taxon>rosids</taxon>
        <taxon>fabids</taxon>
        <taxon>Fagales</taxon>
        <taxon>Fagaceae</taxon>
        <taxon>Fagus</taxon>
    </lineage>
</organism>
<feature type="repeat" description="Solcar" evidence="16">
    <location>
        <begin position="410"/>
        <end position="495"/>
    </location>
</feature>
<dbReference type="InterPro" id="IPR002067">
    <property type="entry name" value="MCP"/>
</dbReference>
<evidence type="ECO:0000256" key="2">
    <source>
        <dbReference type="ARBA" id="ARBA00004448"/>
    </source>
</evidence>
<feature type="repeat" description="Solcar" evidence="16">
    <location>
        <begin position="524"/>
        <end position="609"/>
    </location>
</feature>
<feature type="repeat" description="Solcar" evidence="16">
    <location>
        <begin position="319"/>
        <end position="400"/>
    </location>
</feature>
<dbReference type="Gene3D" id="1.50.40.10">
    <property type="entry name" value="Mitochondrial carrier domain"/>
    <property type="match status" value="1"/>
</dbReference>
<feature type="domain" description="Fe2OG dioxygenase" evidence="17">
    <location>
        <begin position="216"/>
        <end position="317"/>
    </location>
</feature>
<dbReference type="GO" id="GO:0005743">
    <property type="term" value="C:mitochondrial inner membrane"/>
    <property type="evidence" value="ECO:0007669"/>
    <property type="project" value="UniProtKB-SubCell"/>
</dbReference>
<evidence type="ECO:0000256" key="3">
    <source>
        <dbReference type="ARBA" id="ARBA00006375"/>
    </source>
</evidence>
<comment type="cofactor">
    <cofactor evidence="1">
        <name>Fe cation</name>
        <dbReference type="ChEBI" id="CHEBI:24875"/>
    </cofactor>
</comment>
<evidence type="ECO:0000256" key="6">
    <source>
        <dbReference type="ARBA" id="ARBA00022692"/>
    </source>
</evidence>
<evidence type="ECO:0000256" key="9">
    <source>
        <dbReference type="ARBA" id="ARBA00022792"/>
    </source>
</evidence>
<evidence type="ECO:0000256" key="12">
    <source>
        <dbReference type="ARBA" id="ARBA00023004"/>
    </source>
</evidence>
<evidence type="ECO:0000256" key="5">
    <source>
        <dbReference type="ARBA" id="ARBA00022448"/>
    </source>
</evidence>
<evidence type="ECO:0000259" key="17">
    <source>
        <dbReference type="PROSITE" id="PS51471"/>
    </source>
</evidence>
<sequence>MAAADHANSTYDRMKELKEFDQSKSGVKGLADSGITSIPRFFVHPPDTLDLKKPTSKKCTKKTIPVIDLSLFNTPTKRHQLVEQIREATSTWGFFQIINHGIPISVLDKTLDAIKAFHDEPYEVKSKLYNRDNERNGVQYSSNNDLYRAKAASWHDSLSVWMSPETKRAKEEDIPEVCRKEIIAWELHASKVAEALLELLSEGLGVETDRFKELGFLEGKLLVGHCYPYCPEPDLTLGITSHTDTGLTVLWQNQVGGLQVKHDDEWVDVEPLPGALTINIGDFIQIISNDNYKSVEHRVLAKASKEPRISIVAFFNIMEHHNDSDYFGPLPELLTFVAPLERLKLEYMVRGEQKELFELIKTIAASQGLKGFWKGNFVNILRTAPFKAINFYAYDTYRSQLMKLTGNEETTNFERFVAGAASGITATLLCIPMDTIRTKMVAPGGEALGGVIGTFHHMIQTEGFFSLYKGLVPSILSMAPSGAVFYGVYDILKSAYLHSPEGRKRIQKMKQEVQELNAFEQLELGPIRTLIYGAIAGACAEAATYPFEVVRRQLQMQVKETRLSALATCVKIVEQGGVPALYAGLIPSLLQVLPSAAISYFVYEFMKIVLKVESQ</sequence>
<comment type="similarity">
    <text evidence="4">Belongs to the iron/ascorbate-dependent oxidoreductase family.</text>
</comment>
<dbReference type="PANTHER" id="PTHR24089">
    <property type="entry name" value="SOLUTE CARRIER FAMILY 25"/>
    <property type="match status" value="1"/>
</dbReference>
<dbReference type="InterPro" id="IPR044861">
    <property type="entry name" value="IPNS-like_FE2OG_OXY"/>
</dbReference>
<keyword evidence="5" id="KW-0813">Transport</keyword>
<evidence type="ECO:0000256" key="10">
    <source>
        <dbReference type="ARBA" id="ARBA00022989"/>
    </source>
</evidence>